<protein>
    <submittedName>
        <fullName evidence="1">Uncharacterized protein</fullName>
    </submittedName>
</protein>
<dbReference type="Proteomes" id="UP000000763">
    <property type="component" value="Chromosome 2"/>
</dbReference>
<reference evidence="2" key="2">
    <citation type="journal article" date="2008" name="Nucleic Acids Res.">
        <title>The rice annotation project database (RAP-DB): 2008 update.</title>
        <authorList>
            <consortium name="The rice annotation project (RAP)"/>
        </authorList>
    </citation>
    <scope>GENOME REANNOTATION</scope>
    <source>
        <strain evidence="2">cv. Nipponbare</strain>
    </source>
</reference>
<name>Q6ESW0_ORYSJ</name>
<organism evidence="1 2">
    <name type="scientific">Oryza sativa subsp. japonica</name>
    <name type="common">Rice</name>
    <dbReference type="NCBI Taxonomy" id="39947"/>
    <lineage>
        <taxon>Eukaryota</taxon>
        <taxon>Viridiplantae</taxon>
        <taxon>Streptophyta</taxon>
        <taxon>Embryophyta</taxon>
        <taxon>Tracheophyta</taxon>
        <taxon>Spermatophyta</taxon>
        <taxon>Magnoliopsida</taxon>
        <taxon>Liliopsida</taxon>
        <taxon>Poales</taxon>
        <taxon>Poaceae</taxon>
        <taxon>BOP clade</taxon>
        <taxon>Oryzoideae</taxon>
        <taxon>Oryzeae</taxon>
        <taxon>Oryzinae</taxon>
        <taxon>Oryza</taxon>
        <taxon>Oryza sativa</taxon>
    </lineage>
</organism>
<evidence type="ECO:0000313" key="1">
    <source>
        <dbReference type="EMBL" id="BAD28260.1"/>
    </source>
</evidence>
<accession>Q6ESW0</accession>
<proteinExistence type="predicted"/>
<gene>
    <name evidence="1" type="primary">P0503B05.23</name>
</gene>
<dbReference type="AlphaFoldDB" id="Q6ESW0"/>
<dbReference type="EMBL" id="AP005004">
    <property type="protein sequence ID" value="BAD28260.1"/>
    <property type="molecule type" value="Genomic_DNA"/>
</dbReference>
<evidence type="ECO:0000313" key="2">
    <source>
        <dbReference type="Proteomes" id="UP000000763"/>
    </source>
</evidence>
<sequence>MGGVERPVMVDIMGGGIGGRLRRGGKARVLVLLNSSNTTKSFSLSAGRREGTCLRPALFECRTCGRQFLTFQAGRHWTGTVPATSGRTTHSRHVAIHEVSPIRKNIMEGGRKKMNLTGISSPHSERGV</sequence>
<reference evidence="2" key="1">
    <citation type="journal article" date="2005" name="Nature">
        <title>The map-based sequence of the rice genome.</title>
        <authorList>
            <consortium name="International rice genome sequencing project (IRGSP)"/>
            <person name="Matsumoto T."/>
            <person name="Wu J."/>
            <person name="Kanamori H."/>
            <person name="Katayose Y."/>
            <person name="Fujisawa M."/>
            <person name="Namiki N."/>
            <person name="Mizuno H."/>
            <person name="Yamamoto K."/>
            <person name="Antonio B.A."/>
            <person name="Baba T."/>
            <person name="Sakata K."/>
            <person name="Nagamura Y."/>
            <person name="Aoki H."/>
            <person name="Arikawa K."/>
            <person name="Arita K."/>
            <person name="Bito T."/>
            <person name="Chiden Y."/>
            <person name="Fujitsuka N."/>
            <person name="Fukunaka R."/>
            <person name="Hamada M."/>
            <person name="Harada C."/>
            <person name="Hayashi A."/>
            <person name="Hijishita S."/>
            <person name="Honda M."/>
            <person name="Hosokawa S."/>
            <person name="Ichikawa Y."/>
            <person name="Idonuma A."/>
            <person name="Iijima M."/>
            <person name="Ikeda M."/>
            <person name="Ikeno M."/>
            <person name="Ito K."/>
            <person name="Ito S."/>
            <person name="Ito T."/>
            <person name="Ito Y."/>
            <person name="Ito Y."/>
            <person name="Iwabuchi A."/>
            <person name="Kamiya K."/>
            <person name="Karasawa W."/>
            <person name="Kurita K."/>
            <person name="Katagiri S."/>
            <person name="Kikuta A."/>
            <person name="Kobayashi H."/>
            <person name="Kobayashi N."/>
            <person name="Machita K."/>
            <person name="Maehara T."/>
            <person name="Masukawa M."/>
            <person name="Mizubayashi T."/>
            <person name="Mukai Y."/>
            <person name="Nagasaki H."/>
            <person name="Nagata Y."/>
            <person name="Naito S."/>
            <person name="Nakashima M."/>
            <person name="Nakama Y."/>
            <person name="Nakamichi Y."/>
            <person name="Nakamura M."/>
            <person name="Meguro A."/>
            <person name="Negishi M."/>
            <person name="Ohta I."/>
            <person name="Ohta T."/>
            <person name="Okamoto M."/>
            <person name="Ono N."/>
            <person name="Saji S."/>
            <person name="Sakaguchi M."/>
            <person name="Sakai K."/>
            <person name="Shibata M."/>
            <person name="Shimokawa T."/>
            <person name="Song J."/>
            <person name="Takazaki Y."/>
            <person name="Terasawa K."/>
            <person name="Tsugane M."/>
            <person name="Tsuji K."/>
            <person name="Ueda S."/>
            <person name="Waki K."/>
            <person name="Yamagata H."/>
            <person name="Yamamoto M."/>
            <person name="Yamamoto S."/>
            <person name="Yamane H."/>
            <person name="Yoshiki S."/>
            <person name="Yoshihara R."/>
            <person name="Yukawa K."/>
            <person name="Zhong H."/>
            <person name="Yano M."/>
            <person name="Yuan Q."/>
            <person name="Ouyang S."/>
            <person name="Liu J."/>
            <person name="Jones K.M."/>
            <person name="Gansberger K."/>
            <person name="Moffat K."/>
            <person name="Hill J."/>
            <person name="Bera J."/>
            <person name="Fadrosh D."/>
            <person name="Jin S."/>
            <person name="Johri S."/>
            <person name="Kim M."/>
            <person name="Overton L."/>
            <person name="Reardon M."/>
            <person name="Tsitrin T."/>
            <person name="Vuong H."/>
            <person name="Weaver B."/>
            <person name="Ciecko A."/>
            <person name="Tallon L."/>
            <person name="Jackson J."/>
            <person name="Pai G."/>
            <person name="Aken S.V."/>
            <person name="Utterback T."/>
            <person name="Reidmuller S."/>
            <person name="Feldblyum T."/>
            <person name="Hsiao J."/>
            <person name="Zismann V."/>
            <person name="Iobst S."/>
            <person name="de Vazeille A.R."/>
            <person name="Buell C.R."/>
            <person name="Ying K."/>
            <person name="Li Y."/>
            <person name="Lu T."/>
            <person name="Huang Y."/>
            <person name="Zhao Q."/>
            <person name="Feng Q."/>
            <person name="Zhang L."/>
            <person name="Zhu J."/>
            <person name="Weng Q."/>
            <person name="Mu J."/>
            <person name="Lu Y."/>
            <person name="Fan D."/>
            <person name="Liu Y."/>
            <person name="Guan J."/>
            <person name="Zhang Y."/>
            <person name="Yu S."/>
            <person name="Liu X."/>
            <person name="Zhang Y."/>
            <person name="Hong G."/>
            <person name="Han B."/>
            <person name="Choisne N."/>
            <person name="Demange N."/>
            <person name="Orjeda G."/>
            <person name="Samain S."/>
            <person name="Cattolico L."/>
            <person name="Pelletier E."/>
            <person name="Couloux A."/>
            <person name="Segurens B."/>
            <person name="Wincker P."/>
            <person name="D'Hont A."/>
            <person name="Scarpelli C."/>
            <person name="Weissenbach J."/>
            <person name="Salanoubat M."/>
            <person name="Quetier F."/>
            <person name="Yu Y."/>
            <person name="Kim H.R."/>
            <person name="Rambo T."/>
            <person name="Currie J."/>
            <person name="Collura K."/>
            <person name="Luo M."/>
            <person name="Yang T."/>
            <person name="Ammiraju J.S.S."/>
            <person name="Engler F."/>
            <person name="Soderlund C."/>
            <person name="Wing R.A."/>
            <person name="Palmer L.E."/>
            <person name="de la Bastide M."/>
            <person name="Spiegel L."/>
            <person name="Nascimento L."/>
            <person name="Zutavern T."/>
            <person name="O'Shaughnessy A."/>
            <person name="Dike S."/>
            <person name="Dedhia N."/>
            <person name="Preston R."/>
            <person name="Balija V."/>
            <person name="McCombie W.R."/>
            <person name="Chow T."/>
            <person name="Chen H."/>
            <person name="Chung M."/>
            <person name="Chen C."/>
            <person name="Shaw J."/>
            <person name="Wu H."/>
            <person name="Hsiao K."/>
            <person name="Chao Y."/>
            <person name="Chu M."/>
            <person name="Cheng C."/>
            <person name="Hour A."/>
            <person name="Lee P."/>
            <person name="Lin S."/>
            <person name="Lin Y."/>
            <person name="Liou J."/>
            <person name="Liu S."/>
            <person name="Hsing Y."/>
            <person name="Raghuvanshi S."/>
            <person name="Mohanty A."/>
            <person name="Bharti A.K."/>
            <person name="Gaur A."/>
            <person name="Gupta V."/>
            <person name="Kumar D."/>
            <person name="Ravi V."/>
            <person name="Vij S."/>
            <person name="Kapur A."/>
            <person name="Khurana P."/>
            <person name="Khurana P."/>
            <person name="Khurana J.P."/>
            <person name="Tyagi A.K."/>
            <person name="Gaikwad K."/>
            <person name="Singh A."/>
            <person name="Dalal V."/>
            <person name="Srivastava S."/>
            <person name="Dixit A."/>
            <person name="Pal A.K."/>
            <person name="Ghazi I.A."/>
            <person name="Yadav M."/>
            <person name="Pandit A."/>
            <person name="Bhargava A."/>
            <person name="Sureshbabu K."/>
            <person name="Batra K."/>
            <person name="Sharma T.R."/>
            <person name="Mohapatra T."/>
            <person name="Singh N.K."/>
            <person name="Messing J."/>
            <person name="Nelson A.B."/>
            <person name="Fuks G."/>
            <person name="Kavchok S."/>
            <person name="Keizer G."/>
            <person name="Linton E."/>
            <person name="Llaca V."/>
            <person name="Song R."/>
            <person name="Tanyolac B."/>
            <person name="Young S."/>
            <person name="Ho-Il K."/>
            <person name="Hahn J.H."/>
            <person name="Sangsakoo G."/>
            <person name="Vanavichit A."/>
            <person name="de Mattos Luiz.A.T."/>
            <person name="Zimmer P.D."/>
            <person name="Malone G."/>
            <person name="Dellagostin O."/>
            <person name="de Oliveira A.C."/>
            <person name="Bevan M."/>
            <person name="Bancroft I."/>
            <person name="Minx P."/>
            <person name="Cordum H."/>
            <person name="Wilson R."/>
            <person name="Cheng Z."/>
            <person name="Jin W."/>
            <person name="Jiang J."/>
            <person name="Leong S.A."/>
            <person name="Iwama H."/>
            <person name="Gojobori T."/>
            <person name="Itoh T."/>
            <person name="Niimura Y."/>
            <person name="Fujii Y."/>
            <person name="Habara T."/>
            <person name="Sakai H."/>
            <person name="Sato Y."/>
            <person name="Wilson G."/>
            <person name="Kumar K."/>
            <person name="McCouch S."/>
            <person name="Juretic N."/>
            <person name="Hoen D."/>
            <person name="Wright S."/>
            <person name="Bruskiewich R."/>
            <person name="Bureau T."/>
            <person name="Miyao A."/>
            <person name="Hirochika H."/>
            <person name="Nishikawa T."/>
            <person name="Kadowaki K."/>
            <person name="Sugiura M."/>
            <person name="Burr B."/>
            <person name="Sasaki T."/>
        </authorList>
    </citation>
    <scope>NUCLEOTIDE SEQUENCE [LARGE SCALE GENOMIC DNA]</scope>
    <source>
        <strain evidence="2">cv. Nipponbare</strain>
    </source>
</reference>